<sequence length="472" mass="52397">MAKNRRNSEPGTGLGIRHLQCFFLFAGLSVAYALRVNLSVAIVAMTDKNATNPEFEEYEWDEKTKSFILSSFFWGYVVTQLPAGQIAHHFGAKLPMLFGVTICSFLTILTPWCAALGGWKMVCASRFVQGLCQGAMYPCTHALLSKWAPPDERGKLNTICYSGCQFGTVIMLAASGVIASSWLGWPGIYYISGGFGLVWALFWFFFGASTPSQYKAISPEEREFIENSIDEKKDDSEQLHRTPWREFFTSVPFIALIFVHSCHVWGFWTLLTEIPSYMSKILGMNIKSNALLSALPYTVMWLLSYVFCGISDVLSKKKLISLTFSRRMFNTIGLWLPAAALIGMGYATKETTNLAIGLLVVAVGVNSAVYLGYLVNHIDLSPNFAGTLMGISNGFANIMSLLGPLAVGVIVTNERDPAQWRIVFFISAGAYFAGNLLWCIFGKTKVQPWNTPQSTNRREENGYTMVDPEKPV</sequence>
<evidence type="ECO:0000256" key="14">
    <source>
        <dbReference type="SAM" id="Phobius"/>
    </source>
</evidence>
<accession>A0A7R8UB38</accession>
<feature type="transmembrane region" description="Helical" evidence="14">
    <location>
        <begin position="188"/>
        <end position="206"/>
    </location>
</feature>
<reference evidence="16 17" key="1">
    <citation type="submission" date="2020-11" db="EMBL/GenBank/DDBJ databases">
        <authorList>
            <person name="Wallbank WR R."/>
            <person name="Pardo Diaz C."/>
            <person name="Kozak K."/>
            <person name="Martin S."/>
            <person name="Jiggins C."/>
            <person name="Moest M."/>
            <person name="Warren A I."/>
            <person name="Generalovic N T."/>
            <person name="Byers J.R.P. K."/>
            <person name="Montejo-Kovacevich G."/>
            <person name="Yen C E."/>
        </authorList>
    </citation>
    <scope>NUCLEOTIDE SEQUENCE [LARGE SCALE GENOMIC DNA]</scope>
</reference>
<evidence type="ECO:0000313" key="17">
    <source>
        <dbReference type="Proteomes" id="UP000594454"/>
    </source>
</evidence>
<dbReference type="InParanoid" id="A0A7R8UB38"/>
<dbReference type="AlphaFoldDB" id="A0A7R8UB38"/>
<dbReference type="CDD" id="cd17318">
    <property type="entry name" value="MFS_SLC17"/>
    <property type="match status" value="1"/>
</dbReference>
<dbReference type="FunFam" id="1.20.1250.20:FF:000144">
    <property type="entry name" value="Picot, isoform B"/>
    <property type="match status" value="1"/>
</dbReference>
<dbReference type="InterPro" id="IPR011701">
    <property type="entry name" value="MFS"/>
</dbReference>
<evidence type="ECO:0000256" key="11">
    <source>
        <dbReference type="ARBA" id="ARBA00054632"/>
    </source>
</evidence>
<feature type="transmembrane region" description="Helical" evidence="14">
    <location>
        <begin position="354"/>
        <end position="375"/>
    </location>
</feature>
<dbReference type="PROSITE" id="PS50850">
    <property type="entry name" value="MFS"/>
    <property type="match status" value="1"/>
</dbReference>
<keyword evidence="5" id="KW-0769">Symport</keyword>
<comment type="subcellular location">
    <subcellularLocation>
        <location evidence="1">Membrane</location>
        <topology evidence="1">Multi-pass membrane protein</topology>
    </subcellularLocation>
</comment>
<feature type="transmembrane region" description="Helical" evidence="14">
    <location>
        <begin position="247"/>
        <end position="268"/>
    </location>
</feature>
<name>A0A7R8UB38_HERIL</name>
<dbReference type="InterPro" id="IPR036259">
    <property type="entry name" value="MFS_trans_sf"/>
</dbReference>
<dbReference type="Gene3D" id="1.20.1250.20">
    <property type="entry name" value="MFS general substrate transporter like domains"/>
    <property type="match status" value="2"/>
</dbReference>
<evidence type="ECO:0000256" key="7">
    <source>
        <dbReference type="ARBA" id="ARBA00023053"/>
    </source>
</evidence>
<dbReference type="PANTHER" id="PTHR11662:SF280">
    <property type="entry name" value="FI21844P1-RELATED"/>
    <property type="match status" value="1"/>
</dbReference>
<evidence type="ECO:0000256" key="6">
    <source>
        <dbReference type="ARBA" id="ARBA00022989"/>
    </source>
</evidence>
<keyword evidence="9 14" id="KW-0472">Membrane</keyword>
<proteinExistence type="inferred from homology"/>
<feature type="transmembrane region" description="Helical" evidence="14">
    <location>
        <begin position="288"/>
        <end position="308"/>
    </location>
</feature>
<feature type="transmembrane region" description="Helical" evidence="14">
    <location>
        <begin position="21"/>
        <end position="46"/>
    </location>
</feature>
<keyword evidence="8" id="KW-0406">Ion transport</keyword>
<comment type="similarity">
    <text evidence="2">Belongs to the major facilitator superfamily. Sodium/anion cotransporter family.</text>
</comment>
<dbReference type="EMBL" id="LR899009">
    <property type="protein sequence ID" value="CAD7076654.1"/>
    <property type="molecule type" value="Genomic_DNA"/>
</dbReference>
<feature type="transmembrane region" description="Helical" evidence="14">
    <location>
        <begin position="329"/>
        <end position="348"/>
    </location>
</feature>
<evidence type="ECO:0000259" key="15">
    <source>
        <dbReference type="PROSITE" id="PS50850"/>
    </source>
</evidence>
<feature type="transmembrane region" description="Helical" evidence="14">
    <location>
        <begin position="422"/>
        <end position="441"/>
    </location>
</feature>
<dbReference type="Proteomes" id="UP000594454">
    <property type="component" value="Chromosome 1"/>
</dbReference>
<evidence type="ECO:0000256" key="4">
    <source>
        <dbReference type="ARBA" id="ARBA00022692"/>
    </source>
</evidence>
<dbReference type="InterPro" id="IPR050382">
    <property type="entry name" value="MFS_Na/Anion_cotransporter"/>
</dbReference>
<evidence type="ECO:0000256" key="5">
    <source>
        <dbReference type="ARBA" id="ARBA00022847"/>
    </source>
</evidence>
<dbReference type="InterPro" id="IPR020846">
    <property type="entry name" value="MFS_dom"/>
</dbReference>
<dbReference type="OrthoDB" id="2985014at2759"/>
<dbReference type="OMA" id="IKITHRW"/>
<gene>
    <name evidence="16" type="ORF">HERILL_LOCUS54</name>
</gene>
<evidence type="ECO:0000313" key="16">
    <source>
        <dbReference type="EMBL" id="CAD7076654.1"/>
    </source>
</evidence>
<dbReference type="GO" id="GO:0015293">
    <property type="term" value="F:symporter activity"/>
    <property type="evidence" value="ECO:0007669"/>
    <property type="project" value="UniProtKB-KW"/>
</dbReference>
<dbReference type="SUPFAM" id="SSF103473">
    <property type="entry name" value="MFS general substrate transporter"/>
    <property type="match status" value="1"/>
</dbReference>
<keyword evidence="4 14" id="KW-0812">Transmembrane</keyword>
<evidence type="ECO:0000256" key="12">
    <source>
        <dbReference type="ARBA" id="ARBA00068450"/>
    </source>
</evidence>
<evidence type="ECO:0000256" key="10">
    <source>
        <dbReference type="ARBA" id="ARBA00023201"/>
    </source>
</evidence>
<keyword evidence="6 14" id="KW-1133">Transmembrane helix</keyword>
<keyword evidence="17" id="KW-1185">Reference proteome</keyword>
<feature type="domain" description="Major facilitator superfamily (MFS) profile" evidence="15">
    <location>
        <begin position="19"/>
        <end position="446"/>
    </location>
</feature>
<protein>
    <recommendedName>
        <fullName evidence="12">Putative inorganic phosphate cotransporter</fullName>
    </recommendedName>
</protein>
<feature type="transmembrane region" description="Helical" evidence="14">
    <location>
        <begin position="387"/>
        <end position="410"/>
    </location>
</feature>
<feature type="compositionally biased region" description="Basic and acidic residues" evidence="13">
    <location>
        <begin position="456"/>
        <end position="472"/>
    </location>
</feature>
<evidence type="ECO:0000256" key="8">
    <source>
        <dbReference type="ARBA" id="ARBA00023065"/>
    </source>
</evidence>
<feature type="transmembrane region" description="Helical" evidence="14">
    <location>
        <begin position="96"/>
        <end position="119"/>
    </location>
</feature>
<dbReference type="PANTHER" id="PTHR11662">
    <property type="entry name" value="SOLUTE CARRIER FAMILY 17"/>
    <property type="match status" value="1"/>
</dbReference>
<dbReference type="FunCoup" id="A0A7R8UB38">
    <property type="interactions" value="26"/>
</dbReference>
<evidence type="ECO:0000256" key="2">
    <source>
        <dbReference type="ARBA" id="ARBA00008586"/>
    </source>
</evidence>
<dbReference type="GO" id="GO:0016020">
    <property type="term" value="C:membrane"/>
    <property type="evidence" value="ECO:0007669"/>
    <property type="project" value="UniProtKB-SubCell"/>
</dbReference>
<comment type="function">
    <text evidence="11">May be an inorganic phosphate cotransporter.</text>
</comment>
<keyword evidence="7" id="KW-0915">Sodium</keyword>
<evidence type="ECO:0000256" key="9">
    <source>
        <dbReference type="ARBA" id="ARBA00023136"/>
    </source>
</evidence>
<organism evidence="16 17">
    <name type="scientific">Hermetia illucens</name>
    <name type="common">Black soldier fly</name>
    <dbReference type="NCBI Taxonomy" id="343691"/>
    <lineage>
        <taxon>Eukaryota</taxon>
        <taxon>Metazoa</taxon>
        <taxon>Ecdysozoa</taxon>
        <taxon>Arthropoda</taxon>
        <taxon>Hexapoda</taxon>
        <taxon>Insecta</taxon>
        <taxon>Pterygota</taxon>
        <taxon>Neoptera</taxon>
        <taxon>Endopterygota</taxon>
        <taxon>Diptera</taxon>
        <taxon>Brachycera</taxon>
        <taxon>Stratiomyomorpha</taxon>
        <taxon>Stratiomyidae</taxon>
        <taxon>Hermetiinae</taxon>
        <taxon>Hermetia</taxon>
    </lineage>
</organism>
<keyword evidence="3" id="KW-0813">Transport</keyword>
<evidence type="ECO:0000256" key="3">
    <source>
        <dbReference type="ARBA" id="ARBA00022448"/>
    </source>
</evidence>
<feature type="region of interest" description="Disordered" evidence="13">
    <location>
        <begin position="450"/>
        <end position="472"/>
    </location>
</feature>
<dbReference type="Pfam" id="PF07690">
    <property type="entry name" value="MFS_1"/>
    <property type="match status" value="1"/>
</dbReference>
<dbReference type="FunFam" id="1.20.1250.20:FF:000003">
    <property type="entry name" value="Solute carrier family 17 member 3"/>
    <property type="match status" value="1"/>
</dbReference>
<feature type="transmembrane region" description="Helical" evidence="14">
    <location>
        <begin position="156"/>
        <end position="182"/>
    </location>
</feature>
<keyword evidence="10" id="KW-0739">Sodium transport</keyword>
<dbReference type="GO" id="GO:0006820">
    <property type="term" value="P:monoatomic anion transport"/>
    <property type="evidence" value="ECO:0007669"/>
    <property type="project" value="TreeGrafter"/>
</dbReference>
<evidence type="ECO:0000256" key="1">
    <source>
        <dbReference type="ARBA" id="ARBA00004141"/>
    </source>
</evidence>
<dbReference type="GO" id="GO:0006814">
    <property type="term" value="P:sodium ion transport"/>
    <property type="evidence" value="ECO:0007669"/>
    <property type="project" value="UniProtKB-KW"/>
</dbReference>
<evidence type="ECO:0000256" key="13">
    <source>
        <dbReference type="SAM" id="MobiDB-lite"/>
    </source>
</evidence>